<proteinExistence type="predicted"/>
<reference evidence="1" key="2">
    <citation type="journal article" date="2024" name="Environ. Microbiol.">
        <title>Genome analysis and description of Tunturibacter gen. nov. expands the diversity of Terriglobia in tundra soils.</title>
        <authorList>
            <person name="Messyasz A."/>
            <person name="Mannisto M.K."/>
            <person name="Kerkhof L.J."/>
            <person name="Haggblom M.M."/>
        </authorList>
    </citation>
    <scope>NUCLEOTIDE SEQUENCE</scope>
    <source>
        <strain evidence="1">M8UP39</strain>
    </source>
</reference>
<dbReference type="KEGG" id="tgi:RBB81_17030"/>
<dbReference type="EMBL" id="CP132938">
    <property type="protein sequence ID" value="XCB21277.1"/>
    <property type="molecule type" value="Genomic_DNA"/>
</dbReference>
<evidence type="ECO:0000313" key="1">
    <source>
        <dbReference type="EMBL" id="XCB21277.1"/>
    </source>
</evidence>
<reference evidence="1" key="1">
    <citation type="submission" date="2023-08" db="EMBL/GenBank/DDBJ databases">
        <authorList>
            <person name="Messyasz A."/>
            <person name="Mannisto M.K."/>
            <person name="Kerkhof L.J."/>
            <person name="Haggblom M."/>
        </authorList>
    </citation>
    <scope>NUCLEOTIDE SEQUENCE</scope>
    <source>
        <strain evidence="1">M8UP39</strain>
    </source>
</reference>
<dbReference type="RefSeq" id="WP_353071490.1">
    <property type="nucleotide sequence ID" value="NZ_CP132938.1"/>
</dbReference>
<organism evidence="1">
    <name type="scientific">Tunturiibacter gelidiferens</name>
    <dbReference type="NCBI Taxonomy" id="3069689"/>
    <lineage>
        <taxon>Bacteria</taxon>
        <taxon>Pseudomonadati</taxon>
        <taxon>Acidobacteriota</taxon>
        <taxon>Terriglobia</taxon>
        <taxon>Terriglobales</taxon>
        <taxon>Acidobacteriaceae</taxon>
        <taxon>Tunturiibacter</taxon>
    </lineage>
</organism>
<accession>A0AAU7YXH4</accession>
<dbReference type="AlphaFoldDB" id="A0AAU7YXH4"/>
<name>A0AAU7YXH4_9BACT</name>
<sequence length="133" mass="14062">MDNSIKAAIIAAVATIAGAVIGKGRWWVKKPDATPETSGNIVVQTGDVSHSLAVGTYITQQQGTVHNYYGVSSTPELFHGKIATRPSIIEIANAILAAKPYDRNLIPKNYVGLTVSWPVIFSSVDEDPGALGT</sequence>
<gene>
    <name evidence="1" type="ORF">RBB81_17030</name>
</gene>
<protein>
    <submittedName>
        <fullName evidence="1">Uncharacterized protein</fullName>
    </submittedName>
</protein>